<evidence type="ECO:0000313" key="2">
    <source>
        <dbReference type="Proteomes" id="UP000274100"/>
    </source>
</evidence>
<evidence type="ECO:0000313" key="1">
    <source>
        <dbReference type="EMBL" id="VEG13736.1"/>
    </source>
</evidence>
<name>A0A448GY36_9GAMM</name>
<protein>
    <submittedName>
        <fullName evidence="1">Uncharacterized protein</fullName>
    </submittedName>
</protein>
<dbReference type="RefSeq" id="WP_126331394.1">
    <property type="nucleotide sequence ID" value="NZ_LR134343.1"/>
</dbReference>
<proteinExistence type="predicted"/>
<dbReference type="EMBL" id="LR134343">
    <property type="protein sequence ID" value="VEG13736.1"/>
    <property type="molecule type" value="Genomic_DNA"/>
</dbReference>
<dbReference type="AlphaFoldDB" id="A0A448GY36"/>
<dbReference type="Proteomes" id="UP000274100">
    <property type="component" value="Chromosome"/>
</dbReference>
<sequence length="136" mass="16625">MNEKLLFIYYLSNNKKDNFVIYRYCEQFFLSCNLENGFGQVEKLIEISEELFAFIREKSELFNPYSICLTENTNKLEIINHYNDFFYIYKINSKIFIETIRHDREYFMGERFAVMLNIYEILPIMYDKEPSFIQMS</sequence>
<dbReference type="KEGG" id="mcun:NCTC10297_01706"/>
<organism evidence="1 2">
    <name type="scientific">Moraxella cuniculi</name>
    <dbReference type="NCBI Taxonomy" id="34061"/>
    <lineage>
        <taxon>Bacteria</taxon>
        <taxon>Pseudomonadati</taxon>
        <taxon>Pseudomonadota</taxon>
        <taxon>Gammaproteobacteria</taxon>
        <taxon>Moraxellales</taxon>
        <taxon>Moraxellaceae</taxon>
        <taxon>Moraxella</taxon>
    </lineage>
</organism>
<accession>A0A448GY36</accession>
<reference evidence="1 2" key="1">
    <citation type="submission" date="2018-12" db="EMBL/GenBank/DDBJ databases">
        <authorList>
            <consortium name="Pathogen Informatics"/>
        </authorList>
    </citation>
    <scope>NUCLEOTIDE SEQUENCE [LARGE SCALE GENOMIC DNA]</scope>
    <source>
        <strain evidence="1 2">NCTC10297</strain>
    </source>
</reference>
<gene>
    <name evidence="1" type="ORF">NCTC10297_01706</name>
</gene>